<dbReference type="EMBL" id="JAGINU010000001">
    <property type="protein sequence ID" value="MBP2366880.1"/>
    <property type="molecule type" value="Genomic_DNA"/>
</dbReference>
<evidence type="ECO:0000313" key="1">
    <source>
        <dbReference type="EMBL" id="MBP2366880.1"/>
    </source>
</evidence>
<keyword evidence="2" id="KW-1185">Reference proteome</keyword>
<evidence type="ECO:0000313" key="2">
    <source>
        <dbReference type="Proteomes" id="UP001519295"/>
    </source>
</evidence>
<reference evidence="1 2" key="1">
    <citation type="submission" date="2021-03" db="EMBL/GenBank/DDBJ databases">
        <title>Sequencing the genomes of 1000 actinobacteria strains.</title>
        <authorList>
            <person name="Klenk H.-P."/>
        </authorList>
    </citation>
    <scope>NUCLEOTIDE SEQUENCE [LARGE SCALE GENOMIC DNA]</scope>
    <source>
        <strain evidence="1 2">DSM 45256</strain>
    </source>
</reference>
<dbReference type="RefSeq" id="WP_210026976.1">
    <property type="nucleotide sequence ID" value="NZ_JAGINU010000001.1"/>
</dbReference>
<name>A0ABS4VSK7_9PSEU</name>
<accession>A0ABS4VSK7</accession>
<dbReference type="Proteomes" id="UP001519295">
    <property type="component" value="Unassembled WGS sequence"/>
</dbReference>
<protein>
    <submittedName>
        <fullName evidence="1">Uncharacterized protein</fullName>
    </submittedName>
</protein>
<organism evidence="1 2">
    <name type="scientific">Pseudonocardia parietis</name>
    <dbReference type="NCBI Taxonomy" id="570936"/>
    <lineage>
        <taxon>Bacteria</taxon>
        <taxon>Bacillati</taxon>
        <taxon>Actinomycetota</taxon>
        <taxon>Actinomycetes</taxon>
        <taxon>Pseudonocardiales</taxon>
        <taxon>Pseudonocardiaceae</taxon>
        <taxon>Pseudonocardia</taxon>
    </lineage>
</organism>
<sequence length="73" mass="7699">MTHDPVTPRDVAAAARLADLTLPDERVAAVADLLSSWVPAANALSRRMQAGDLDGLVPSVVFLQTGIDSKENT</sequence>
<comment type="caution">
    <text evidence="1">The sequence shown here is derived from an EMBL/GenBank/DDBJ whole genome shotgun (WGS) entry which is preliminary data.</text>
</comment>
<proteinExistence type="predicted"/>
<gene>
    <name evidence="1" type="ORF">JOF36_002576</name>
</gene>